<evidence type="ECO:0000313" key="5">
    <source>
        <dbReference type="EMBL" id="UWP79035.1"/>
    </source>
</evidence>
<dbReference type="EMBL" id="CP073720">
    <property type="protein sequence ID" value="UWP79035.1"/>
    <property type="molecule type" value="Genomic_DNA"/>
</dbReference>
<protein>
    <submittedName>
        <fullName evidence="5">Phospholipase</fullName>
    </submittedName>
</protein>
<dbReference type="Pfam" id="PF02230">
    <property type="entry name" value="Abhydrolase_2"/>
    <property type="match status" value="1"/>
</dbReference>
<evidence type="ECO:0000259" key="4">
    <source>
        <dbReference type="Pfam" id="PF02230"/>
    </source>
</evidence>
<dbReference type="InterPro" id="IPR050955">
    <property type="entry name" value="Plant_Biomass_Hydrol_Est"/>
</dbReference>
<evidence type="ECO:0000256" key="1">
    <source>
        <dbReference type="ARBA" id="ARBA00022729"/>
    </source>
</evidence>
<sequence length="244" mass="26117">MPITSEPGQPHVRPEENARHGRLTVRQYRPVVISYATGLLRLDDRTGELLALAYVPAPVGGRPYRLVVLLHGAGGSARQGLELMLPVADELQLLLVAPQSTAASWDLMIEGYGTDVRRIDRVLEEILDEFPIEGMAIGGFSDGASYALSLGLTNGDLFDAVAAFSPGFAAPLVTHGHPYVFVAHGTQDPVLGIDTCSRQLVPRLRALGYQVTYEEFDGGHEVPTEVVARAVAWLAIAAGASAHT</sequence>
<dbReference type="Gene3D" id="3.40.50.1820">
    <property type="entry name" value="alpha/beta hydrolase"/>
    <property type="match status" value="1"/>
</dbReference>
<keyword evidence="1" id="KW-0732">Signal</keyword>
<gene>
    <name evidence="5" type="ORF">Dfulv_28140</name>
</gene>
<reference evidence="5" key="1">
    <citation type="submission" date="2021-04" db="EMBL/GenBank/DDBJ databases">
        <authorList>
            <person name="Hartkoorn R.C."/>
            <person name="Beaudoing E."/>
            <person name="Hot D."/>
        </authorList>
    </citation>
    <scope>NUCLEOTIDE SEQUENCE</scope>
    <source>
        <strain evidence="5">NRRL B-16292</strain>
    </source>
</reference>
<keyword evidence="2" id="KW-0378">Hydrolase</keyword>
<evidence type="ECO:0000256" key="2">
    <source>
        <dbReference type="ARBA" id="ARBA00022801"/>
    </source>
</evidence>
<proteinExistence type="predicted"/>
<evidence type="ECO:0000256" key="3">
    <source>
        <dbReference type="SAM" id="MobiDB-lite"/>
    </source>
</evidence>
<dbReference type="InterPro" id="IPR003140">
    <property type="entry name" value="PLipase/COase/thioEstase"/>
</dbReference>
<dbReference type="InterPro" id="IPR029058">
    <property type="entry name" value="AB_hydrolase_fold"/>
</dbReference>
<dbReference type="SUPFAM" id="SSF53474">
    <property type="entry name" value="alpha/beta-Hydrolases"/>
    <property type="match status" value="1"/>
</dbReference>
<organism evidence="5 6">
    <name type="scientific">Dactylosporangium fulvum</name>
    <dbReference type="NCBI Taxonomy" id="53359"/>
    <lineage>
        <taxon>Bacteria</taxon>
        <taxon>Bacillati</taxon>
        <taxon>Actinomycetota</taxon>
        <taxon>Actinomycetes</taxon>
        <taxon>Micromonosporales</taxon>
        <taxon>Micromonosporaceae</taxon>
        <taxon>Dactylosporangium</taxon>
    </lineage>
</organism>
<feature type="region of interest" description="Disordered" evidence="3">
    <location>
        <begin position="1"/>
        <end position="20"/>
    </location>
</feature>
<dbReference type="RefSeq" id="WP_259856520.1">
    <property type="nucleotide sequence ID" value="NZ_BAAAST010000051.1"/>
</dbReference>
<evidence type="ECO:0000313" key="6">
    <source>
        <dbReference type="Proteomes" id="UP001059617"/>
    </source>
</evidence>
<keyword evidence="6" id="KW-1185">Reference proteome</keyword>
<dbReference type="Proteomes" id="UP001059617">
    <property type="component" value="Chromosome"/>
</dbReference>
<name>A0ABY5VP16_9ACTN</name>
<accession>A0ABY5VP16</accession>
<feature type="domain" description="Phospholipase/carboxylesterase/thioesterase" evidence="4">
    <location>
        <begin position="129"/>
        <end position="234"/>
    </location>
</feature>
<reference evidence="5" key="2">
    <citation type="submission" date="2022-09" db="EMBL/GenBank/DDBJ databases">
        <title>Biosynthetic gene clusters of Dactylosporangioum fulvum.</title>
        <authorList>
            <person name="Caradec T."/>
        </authorList>
    </citation>
    <scope>NUCLEOTIDE SEQUENCE</scope>
    <source>
        <strain evidence="5">NRRL B-16292</strain>
    </source>
</reference>
<dbReference type="PANTHER" id="PTHR43037:SF5">
    <property type="entry name" value="FERULOYL ESTERASE"/>
    <property type="match status" value="1"/>
</dbReference>
<dbReference type="PANTHER" id="PTHR43037">
    <property type="entry name" value="UNNAMED PRODUCT-RELATED"/>
    <property type="match status" value="1"/>
</dbReference>